<proteinExistence type="inferred from homology"/>
<dbReference type="InParanoid" id="A0A423XNW5"/>
<keyword evidence="7" id="KW-0119">Carbohydrate metabolism</keyword>
<sequence>MSSQATQHAHVSLTSFLQEIAPQDGSRKELFTSVIPAVIDAVGDIAKALQKAHRVEQTGSENVFGDDQLNVDVAAEKIIRDVFESRVPSVVTASSEEDPVEKPVHPGTARPDDGGGATENYTIGFDPLDGSSIITPNWTVGTILGVWDGPTAVGKHAAEQQVASVLGLYGPRTTAIIAVRLPGAGNKPACFEVGLGDDGSRDAEVLRTAVRLADAPYKTRYFAPANLRAAEQDQRYMALVARYIREGYTLRYSGGLVPDVYHALIKGHGVYVSPVTGRSRAKLRRLYELFPIALVVECAGGKATDPTDGKSILDYVLRTTDERAGLVCGTPDEVEAAVKALLGVAGGVRG</sequence>
<dbReference type="SUPFAM" id="SSF56655">
    <property type="entry name" value="Carbohydrate phosphatase"/>
    <property type="match status" value="1"/>
</dbReference>
<dbReference type="InterPro" id="IPR023079">
    <property type="entry name" value="SBPase"/>
</dbReference>
<comment type="caution">
    <text evidence="11">The sequence shown here is derived from an EMBL/GenBank/DDBJ whole genome shotgun (WGS) entry which is preliminary data.</text>
</comment>
<dbReference type="GO" id="GO:0042132">
    <property type="term" value="F:fructose 1,6-bisphosphate 1-phosphatase activity"/>
    <property type="evidence" value="ECO:0007669"/>
    <property type="project" value="TreeGrafter"/>
</dbReference>
<dbReference type="STRING" id="1230097.A0A423XNW5"/>
<evidence type="ECO:0000256" key="2">
    <source>
        <dbReference type="ARBA" id="ARBA00005215"/>
    </source>
</evidence>
<dbReference type="GO" id="GO:0005986">
    <property type="term" value="P:sucrose biosynthetic process"/>
    <property type="evidence" value="ECO:0007669"/>
    <property type="project" value="TreeGrafter"/>
</dbReference>
<evidence type="ECO:0000259" key="10">
    <source>
        <dbReference type="Pfam" id="PF18913"/>
    </source>
</evidence>
<evidence type="ECO:0000259" key="9">
    <source>
        <dbReference type="Pfam" id="PF00316"/>
    </source>
</evidence>
<feature type="region of interest" description="Disordered" evidence="8">
    <location>
        <begin position="90"/>
        <end position="120"/>
    </location>
</feature>
<keyword evidence="6" id="KW-0460">Magnesium</keyword>
<dbReference type="PROSITE" id="PS00124">
    <property type="entry name" value="FBPASE"/>
    <property type="match status" value="1"/>
</dbReference>
<evidence type="ECO:0000256" key="8">
    <source>
        <dbReference type="SAM" id="MobiDB-lite"/>
    </source>
</evidence>
<dbReference type="PRINTS" id="PR01958">
    <property type="entry name" value="S17BPHPHTASE"/>
</dbReference>
<evidence type="ECO:0000256" key="3">
    <source>
        <dbReference type="ARBA" id="ARBA00010941"/>
    </source>
</evidence>
<evidence type="ECO:0000256" key="5">
    <source>
        <dbReference type="ARBA" id="ARBA00022801"/>
    </source>
</evidence>
<dbReference type="EMBL" id="LKEB01000001">
    <property type="protein sequence ID" value="ROW18000.1"/>
    <property type="molecule type" value="Genomic_DNA"/>
</dbReference>
<feature type="domain" description="Fructose-1-6-bisphosphatase class 1 C-terminal" evidence="10">
    <location>
        <begin position="217"/>
        <end position="339"/>
    </location>
</feature>
<dbReference type="GO" id="GO:0006094">
    <property type="term" value="P:gluconeogenesis"/>
    <property type="evidence" value="ECO:0007669"/>
    <property type="project" value="TreeGrafter"/>
</dbReference>
<accession>A0A423XNW5</accession>
<protein>
    <recommendedName>
        <fullName evidence="13">Fructose-bisphosphatase</fullName>
    </recommendedName>
</protein>
<evidence type="ECO:0000313" key="12">
    <source>
        <dbReference type="Proteomes" id="UP000285146"/>
    </source>
</evidence>
<comment type="cofactor">
    <cofactor evidence="1">
        <name>Mg(2+)</name>
        <dbReference type="ChEBI" id="CHEBI:18420"/>
    </cofactor>
</comment>
<keyword evidence="5" id="KW-0378">Hydrolase</keyword>
<comment type="similarity">
    <text evidence="3">Belongs to the FBPase class 1 family.</text>
</comment>
<dbReference type="AlphaFoldDB" id="A0A423XNW5"/>
<dbReference type="OrthoDB" id="3886144at2759"/>
<dbReference type="InterPro" id="IPR044015">
    <property type="entry name" value="FBPase_C_dom"/>
</dbReference>
<gene>
    <name evidence="11" type="ORF">VPNG_00238</name>
</gene>
<dbReference type="PANTHER" id="PTHR11556">
    <property type="entry name" value="FRUCTOSE-1,6-BISPHOSPHATASE-RELATED"/>
    <property type="match status" value="1"/>
</dbReference>
<reference evidence="11 12" key="1">
    <citation type="submission" date="2015-09" db="EMBL/GenBank/DDBJ databases">
        <title>Host preference determinants of Valsa canker pathogens revealed by comparative genomics.</title>
        <authorList>
            <person name="Yin Z."/>
            <person name="Huang L."/>
        </authorList>
    </citation>
    <scope>NUCLEOTIDE SEQUENCE [LARGE SCALE GENOMIC DNA]</scope>
    <source>
        <strain evidence="11 12">SXYLt</strain>
    </source>
</reference>
<dbReference type="GO" id="GO:0046872">
    <property type="term" value="F:metal ion binding"/>
    <property type="evidence" value="ECO:0007669"/>
    <property type="project" value="UniProtKB-KW"/>
</dbReference>
<evidence type="ECO:0000313" key="11">
    <source>
        <dbReference type="EMBL" id="ROW18000.1"/>
    </source>
</evidence>
<dbReference type="GO" id="GO:0006000">
    <property type="term" value="P:fructose metabolic process"/>
    <property type="evidence" value="ECO:0007669"/>
    <property type="project" value="TreeGrafter"/>
</dbReference>
<dbReference type="Pfam" id="PF18913">
    <property type="entry name" value="FBPase_C"/>
    <property type="match status" value="1"/>
</dbReference>
<dbReference type="PIRSF" id="PIRSF000904">
    <property type="entry name" value="FBPtase_SBPase"/>
    <property type="match status" value="1"/>
</dbReference>
<evidence type="ECO:0000256" key="6">
    <source>
        <dbReference type="ARBA" id="ARBA00022842"/>
    </source>
</evidence>
<dbReference type="InterPro" id="IPR033391">
    <property type="entry name" value="FBPase_N"/>
</dbReference>
<dbReference type="PANTHER" id="PTHR11556:SF35">
    <property type="entry name" value="SEDOHEPTULOSE-1,7-BISPHOSPHATASE, CHLOROPLASTIC"/>
    <property type="match status" value="1"/>
</dbReference>
<keyword evidence="4" id="KW-0479">Metal-binding</keyword>
<dbReference type="InterPro" id="IPR020548">
    <property type="entry name" value="Fructose_bisphosphatase_AS"/>
</dbReference>
<dbReference type="Pfam" id="PF00316">
    <property type="entry name" value="FBPase"/>
    <property type="match status" value="1"/>
</dbReference>
<dbReference type="Gene3D" id="3.30.540.10">
    <property type="entry name" value="Fructose-1,6-Bisphosphatase, subunit A, domain 1"/>
    <property type="match status" value="1"/>
</dbReference>
<dbReference type="GO" id="GO:0006002">
    <property type="term" value="P:fructose 6-phosphate metabolic process"/>
    <property type="evidence" value="ECO:0007669"/>
    <property type="project" value="TreeGrafter"/>
</dbReference>
<organism evidence="11 12">
    <name type="scientific">Cytospora leucostoma</name>
    <dbReference type="NCBI Taxonomy" id="1230097"/>
    <lineage>
        <taxon>Eukaryota</taxon>
        <taxon>Fungi</taxon>
        <taxon>Dikarya</taxon>
        <taxon>Ascomycota</taxon>
        <taxon>Pezizomycotina</taxon>
        <taxon>Sordariomycetes</taxon>
        <taxon>Sordariomycetidae</taxon>
        <taxon>Diaporthales</taxon>
        <taxon>Cytosporaceae</taxon>
        <taxon>Cytospora</taxon>
    </lineage>
</organism>
<evidence type="ECO:0000256" key="1">
    <source>
        <dbReference type="ARBA" id="ARBA00001946"/>
    </source>
</evidence>
<dbReference type="Gene3D" id="3.40.190.80">
    <property type="match status" value="1"/>
</dbReference>
<comment type="pathway">
    <text evidence="2">Carbohydrate biosynthesis; Calvin cycle.</text>
</comment>
<name>A0A423XNW5_9PEZI</name>
<dbReference type="InterPro" id="IPR000146">
    <property type="entry name" value="FBPase_class-1"/>
</dbReference>
<evidence type="ECO:0000256" key="4">
    <source>
        <dbReference type="ARBA" id="ARBA00022723"/>
    </source>
</evidence>
<dbReference type="GO" id="GO:0030388">
    <property type="term" value="P:fructose 1,6-bisphosphate metabolic process"/>
    <property type="evidence" value="ECO:0007669"/>
    <property type="project" value="TreeGrafter"/>
</dbReference>
<evidence type="ECO:0008006" key="13">
    <source>
        <dbReference type="Google" id="ProtNLM"/>
    </source>
</evidence>
<dbReference type="GO" id="GO:0005737">
    <property type="term" value="C:cytoplasm"/>
    <property type="evidence" value="ECO:0007669"/>
    <property type="project" value="TreeGrafter"/>
</dbReference>
<feature type="domain" description="Fructose-1-6-bisphosphatase class I N-terminal" evidence="9">
    <location>
        <begin position="26"/>
        <end position="180"/>
    </location>
</feature>
<evidence type="ECO:0000256" key="7">
    <source>
        <dbReference type="ARBA" id="ARBA00023277"/>
    </source>
</evidence>
<keyword evidence="12" id="KW-1185">Reference proteome</keyword>
<dbReference type="Proteomes" id="UP000285146">
    <property type="component" value="Unassembled WGS sequence"/>
</dbReference>